<dbReference type="SUPFAM" id="SSF110296">
    <property type="entry name" value="Oligoxyloglucan reducing end-specific cellobiohydrolase"/>
    <property type="match status" value="1"/>
</dbReference>
<dbReference type="RefSeq" id="WP_191759435.1">
    <property type="nucleotide sequence ID" value="NZ_VJXY01000024.1"/>
</dbReference>
<dbReference type="CDD" id="cd15482">
    <property type="entry name" value="Sialidase_non-viral"/>
    <property type="match status" value="1"/>
</dbReference>
<protein>
    <submittedName>
        <fullName evidence="1">Uncharacterized protein</fullName>
    </submittedName>
</protein>
<accession>A0AA40T080</accession>
<dbReference type="Gene3D" id="2.130.10.10">
    <property type="entry name" value="YVTN repeat-like/Quinoprotein amine dehydrogenase"/>
    <property type="match status" value="1"/>
</dbReference>
<dbReference type="EMBL" id="VJXY01000024">
    <property type="protein sequence ID" value="MBD6618217.1"/>
    <property type="molecule type" value="Genomic_DNA"/>
</dbReference>
<comment type="caution">
    <text evidence="1">The sequence shown here is derived from an EMBL/GenBank/DDBJ whole genome shotgun (WGS) entry which is preliminary data.</text>
</comment>
<proteinExistence type="predicted"/>
<sequence length="1668" mass="183224">MIHNGKQPERLYSLIPAIYRIRDESQDGALRSLLSIIESELQLVEEDIANLYENWFIETCDDWVVPYIGNLLAVRELSAESHRTSGQERRAFVANTLAYRQRKGTTPVLEQLARDVTGWGVRAVESQRLVAATQNVNHIRPQAVTVDLRRIRQPERLGTPFEAGVAYTTQISPSRGGGRYNPNSVILYLWRLQSYLVERGNPRAVPGLDSEPQGRYFTFNPLGYDKIPLFNTPQTEREITKLAEEINVPGILTRELLKAYPPEARPVQVFVKGERQPYQVDDLSNWQSDATSTLVVDPELGRLAFLSEPPEQVEVTYAYGFSGDVGGGVYERTDAIAQQPPSPGQITWKVNSDVSALLQMVKIWNQYARKWQHCYDLINFPVARLVVSPEQQIYRVDLDNKQKERNLNLSPNMRAGILQGLKAIAHRGEIDVVVTPGIAVDIQGRMMRLNVRHSVIVGCYPGQTVRLVIFYPEREWEPHWEIRALPVQESEQMPTAYIPLVELTINADGRIEKVSNAVRQNFQPGFVGDFKLSIPSSLSGSNDVLEISTAGAFAVNRNGQKIDLIQVVSYSLPPEPPKTMLLFIAPGKEPGTGRLDIVPDTERVIIELQGNHTYTRNLAFQIPAEKQLHLVASNGDRPHLLGNLTIRGIATPDTENAGDFFLEGLLVEGKLTVLPGNLQRLQIAHSTLVPQAGGLVVQKAEYEIIDADPEDVTLLALLMYSLTLLQRLLRVGLSSNGLSTQERISQMSQIVLQQVSTLFAGIQRVIEQLQPPPSVCEDDDSAQPQHGCAALCQEPETNLDEDNSLLAIAIYQSICGAIALVDTVPELRITDSIIDAGEDSNQGAIAASGADVDVKTSTILGAVTVRSLEAQESIFRNQVSVLRRQVGCLRFCYVPQGSRTPRRYRCQPDLILSERIKEPPAAIATLSIDPETGQVYAGTRGNGVFQLLEEGIWIPLNAELSNLNVTALLAAAIPSTGSISSTPASPNSVTGINTLFTQELRTGDWITAEGQNRMVREIISDQQIKLDAPFNPALSNDGKPFTIHTLFAGTTDGTLLRATSTIRSGIGTLSSTGLDANNFVAVTGCNTFFQEQLAAGRIITIADQQRTVQRIESNTLLYIDTAFDRTVTGEEFLITNPVNGTTTAGTGKVSSTRDRTLVTGCDTRLTQEVFPGDDIIIVNQLPTGEEKIQRRTGVAIASDTVLSVNAAFDADFVNSFKIRRTVWTPITPNLTNTRINALMSYTMSAGTITSIGDTVTGQQTLFKTQFTAGDIITVTGTKTQTRRVTEIVSNTELKVHAPFDADLTTNTSFQVTGILMGTSGNGVFRSTDGGRQWVAMNQGLTNLDVRAITQHPRTGYLFVSTHGNGVFRSTDHGMTWTDGDPLDPEIRQTGLTVPHITCLTINPITDDIFAGTEGGGVFCSSDSGQRWMPAKDGLSHSTITALSSFAHNGTGTLSSRYTQVTGLDTRFCSEFREGDTLTINGQTRTIIQIHANNDLIINDAFDPDLLEGTTFKIASLYAGASEGTIYRSTSNGKTWEVIAHLTDTDISAFAVQQRAQTHPVLFAGTQLGSLYRQQSDRWIALNEGIQGIEETLLLLNQMQPCFTTEQYGQPAYAQLSNICPVEICTGAEDGSEMGVFHYLKQPQRQANLQASLQEYLRFGLQADINYIT</sequence>
<gene>
    <name evidence="1" type="ORF">FNW02_20915</name>
</gene>
<keyword evidence="2" id="KW-1185">Reference proteome</keyword>
<evidence type="ECO:0000313" key="1">
    <source>
        <dbReference type="EMBL" id="MBD6618217.1"/>
    </source>
</evidence>
<organism evidence="1 2">
    <name type="scientific">Komarekiella delphini-convector SJRDD-AB1</name>
    <dbReference type="NCBI Taxonomy" id="2593771"/>
    <lineage>
        <taxon>Bacteria</taxon>
        <taxon>Bacillati</taxon>
        <taxon>Cyanobacteriota</taxon>
        <taxon>Cyanophyceae</taxon>
        <taxon>Nostocales</taxon>
        <taxon>Nostocaceae</taxon>
        <taxon>Komarekiella</taxon>
        <taxon>Komarekiella delphini-convector</taxon>
    </lineage>
</organism>
<dbReference type="InterPro" id="IPR015943">
    <property type="entry name" value="WD40/YVTN_repeat-like_dom_sf"/>
</dbReference>
<evidence type="ECO:0000313" key="2">
    <source>
        <dbReference type="Proteomes" id="UP001165986"/>
    </source>
</evidence>
<reference evidence="1" key="1">
    <citation type="submission" date="2019-07" db="EMBL/GenBank/DDBJ databases">
        <title>Toxilogical consequences of a new and cryptic species of cyanobacteria (Komarekiella delphini-convector) recovered from the epidermis of a bottlenose dolphin and 1500 ft. in the air.</title>
        <authorList>
            <person name="Brown A.O."/>
            <person name="Dvorak P."/>
            <person name="Villanueva C.D."/>
            <person name="Foss A.J."/>
            <person name="Garvey A.D."/>
            <person name="Gibson Q.A."/>
            <person name="Johansen J.R."/>
            <person name="Casamatta D.A."/>
        </authorList>
    </citation>
    <scope>NUCLEOTIDE SEQUENCE</scope>
    <source>
        <strain evidence="1">SJRDD-AB1</strain>
    </source>
</reference>
<name>A0AA40T080_9NOST</name>
<dbReference type="Proteomes" id="UP001165986">
    <property type="component" value="Unassembled WGS sequence"/>
</dbReference>